<dbReference type="InterPro" id="IPR000868">
    <property type="entry name" value="Isochorismatase-like_dom"/>
</dbReference>
<dbReference type="SUPFAM" id="SSF52499">
    <property type="entry name" value="Isochorismatase-like hydrolases"/>
    <property type="match status" value="1"/>
</dbReference>
<dbReference type="InterPro" id="IPR036380">
    <property type="entry name" value="Isochorismatase-like_sf"/>
</dbReference>
<dbReference type="GO" id="GO:0019363">
    <property type="term" value="P:pyridine nucleotide biosynthetic process"/>
    <property type="evidence" value="ECO:0007669"/>
    <property type="project" value="UniProtKB-KW"/>
</dbReference>
<dbReference type="EC" id="3.5.1.19" evidence="6"/>
<protein>
    <recommendedName>
        <fullName evidence="6">nicotinamidase</fullName>
        <ecNumber evidence="6">3.5.1.19</ecNumber>
    </recommendedName>
    <alternativeName>
        <fullName evidence="7">Nicotinamide deamidase</fullName>
    </alternativeName>
</protein>
<dbReference type="Proteomes" id="UP000516046">
    <property type="component" value="Chromosome"/>
</dbReference>
<feature type="domain" description="Isochorismatase-like" evidence="8">
    <location>
        <begin position="4"/>
        <end position="165"/>
    </location>
</feature>
<comment type="similarity">
    <text evidence="1">Belongs to the isochorismatase family.</text>
</comment>
<organism evidence="9 10">
    <name type="scientific">Caproicibacterium amylolyticum</name>
    <dbReference type="NCBI Taxonomy" id="2766537"/>
    <lineage>
        <taxon>Bacteria</taxon>
        <taxon>Bacillati</taxon>
        <taxon>Bacillota</taxon>
        <taxon>Clostridia</taxon>
        <taxon>Eubacteriales</taxon>
        <taxon>Oscillospiraceae</taxon>
        <taxon>Caproicibacterium</taxon>
    </lineage>
</organism>
<dbReference type="GO" id="GO:0046872">
    <property type="term" value="F:metal ion binding"/>
    <property type="evidence" value="ECO:0007669"/>
    <property type="project" value="UniProtKB-KW"/>
</dbReference>
<keyword evidence="10" id="KW-1185">Reference proteome</keyword>
<evidence type="ECO:0000313" key="10">
    <source>
        <dbReference type="Proteomes" id="UP000516046"/>
    </source>
</evidence>
<dbReference type="GO" id="GO:0008936">
    <property type="term" value="F:nicotinamidase activity"/>
    <property type="evidence" value="ECO:0007669"/>
    <property type="project" value="UniProtKB-EC"/>
</dbReference>
<evidence type="ECO:0000256" key="3">
    <source>
        <dbReference type="ARBA" id="ARBA00022723"/>
    </source>
</evidence>
<dbReference type="PANTHER" id="PTHR11080">
    <property type="entry name" value="PYRAZINAMIDASE/NICOTINAMIDASE"/>
    <property type="match status" value="1"/>
</dbReference>
<evidence type="ECO:0000256" key="1">
    <source>
        <dbReference type="ARBA" id="ARBA00006336"/>
    </source>
</evidence>
<evidence type="ECO:0000256" key="4">
    <source>
        <dbReference type="ARBA" id="ARBA00022801"/>
    </source>
</evidence>
<evidence type="ECO:0000313" key="9">
    <source>
        <dbReference type="EMBL" id="QNO19176.1"/>
    </source>
</evidence>
<proteinExistence type="inferred from homology"/>
<evidence type="ECO:0000259" key="8">
    <source>
        <dbReference type="Pfam" id="PF00857"/>
    </source>
</evidence>
<evidence type="ECO:0000256" key="2">
    <source>
        <dbReference type="ARBA" id="ARBA00022642"/>
    </source>
</evidence>
<dbReference type="KEGG" id="caml:H6X83_06125"/>
<keyword evidence="3" id="KW-0479">Metal-binding</keyword>
<gene>
    <name evidence="9" type="ORF">H6X83_06125</name>
</gene>
<accession>A0A7G9WKG4</accession>
<reference evidence="9 10" key="1">
    <citation type="submission" date="2020-08" db="EMBL/GenBank/DDBJ databases">
        <authorList>
            <person name="Ren C."/>
            <person name="Gu Y."/>
            <person name="Xu Y."/>
        </authorList>
    </citation>
    <scope>NUCLEOTIDE SEQUENCE [LARGE SCALE GENOMIC DNA]</scope>
    <source>
        <strain evidence="9 10">LBM18003</strain>
    </source>
</reference>
<sequence>MKKLLIVVDYQNDFVTGSLGFPEARLLETPICQKINAYKAAGNDVVYTMDTHTENYLNTAEGRVLPIVHCVKDTPGWALYGKTAALLADCRVFEKPCFGCAALIPFLQEQRYNSIELCGLVSNICVLSNAVLAKAALPEAVVLVDASCTACADKQQNEEALHCMEGIQIQVIRS</sequence>
<dbReference type="Pfam" id="PF00857">
    <property type="entry name" value="Isochorismatase"/>
    <property type="match status" value="1"/>
</dbReference>
<dbReference type="PANTHER" id="PTHR11080:SF2">
    <property type="entry name" value="LD05707P"/>
    <property type="match status" value="1"/>
</dbReference>
<dbReference type="InterPro" id="IPR052347">
    <property type="entry name" value="Isochorismatase_Nicotinamidase"/>
</dbReference>
<keyword evidence="4 9" id="KW-0378">Hydrolase</keyword>
<dbReference type="EMBL" id="CP060696">
    <property type="protein sequence ID" value="QNO19176.1"/>
    <property type="molecule type" value="Genomic_DNA"/>
</dbReference>
<dbReference type="Gene3D" id="3.40.50.850">
    <property type="entry name" value="Isochorismatase-like"/>
    <property type="match status" value="1"/>
</dbReference>
<evidence type="ECO:0000256" key="7">
    <source>
        <dbReference type="ARBA" id="ARBA00043224"/>
    </source>
</evidence>
<name>A0A7G9WKG4_9FIRM</name>
<dbReference type="CDD" id="cd00431">
    <property type="entry name" value="cysteine_hydrolases"/>
    <property type="match status" value="1"/>
</dbReference>
<keyword evidence="2" id="KW-0662">Pyridine nucleotide biosynthesis</keyword>
<dbReference type="AlphaFoldDB" id="A0A7G9WKG4"/>
<evidence type="ECO:0000256" key="5">
    <source>
        <dbReference type="ARBA" id="ARBA00037900"/>
    </source>
</evidence>
<dbReference type="RefSeq" id="WP_212508245.1">
    <property type="nucleotide sequence ID" value="NZ_CP060696.1"/>
</dbReference>
<comment type="pathway">
    <text evidence="5">Cofactor biosynthesis; nicotinate biosynthesis; nicotinate from nicotinamide: step 1/1.</text>
</comment>
<evidence type="ECO:0000256" key="6">
    <source>
        <dbReference type="ARBA" id="ARBA00039017"/>
    </source>
</evidence>